<dbReference type="HAMAP" id="MF_04083">
    <property type="entry name" value="HIV_ENV"/>
    <property type="match status" value="1"/>
</dbReference>
<feature type="disulfide bond" evidence="33">
    <location>
        <begin position="125"/>
        <end position="195"/>
    </location>
</feature>
<reference evidence="39" key="3">
    <citation type="submission" date="2019-02" db="EMBL/GenBank/DDBJ databases">
        <authorList>
            <person name="Brown B."/>
            <person name="Wieczorek L."/>
            <person name="Sanders-Buell E."/>
            <person name="Rosa Borges A."/>
            <person name="Robb M."/>
            <person name="Birx D."/>
            <person name="Michael N."/>
            <person name="McCutchan F."/>
            <person name="Polonis V."/>
        </authorList>
    </citation>
    <scope>NUCLEOTIDE SEQUENCE</scope>
    <source>
        <strain evidence="39">873.EC3</strain>
    </source>
</reference>
<dbReference type="Pfam" id="PF00516">
    <property type="entry name" value="GP120"/>
    <property type="match status" value="1"/>
</dbReference>
<dbReference type="GO" id="GO:0020002">
    <property type="term" value="C:host cell plasma membrane"/>
    <property type="evidence" value="ECO:0007669"/>
    <property type="project" value="UniProtKB-SubCell"/>
</dbReference>
<feature type="short sequence motif" description="YXXL motif; contains endocytosis signal" evidence="33">
    <location>
        <begin position="710"/>
        <end position="713"/>
    </location>
</feature>
<feature type="disulfide bond" evidence="33">
    <location>
        <begin position="217"/>
        <end position="246"/>
    </location>
</feature>
<evidence type="ECO:0000256" key="17">
    <source>
        <dbReference type="ARBA" id="ARBA00022804"/>
    </source>
</evidence>
<dbReference type="InterPro" id="IPR000328">
    <property type="entry name" value="GP41-like"/>
</dbReference>
<evidence type="ECO:0000259" key="36">
    <source>
        <dbReference type="Pfam" id="PF00516"/>
    </source>
</evidence>
<comment type="miscellaneous">
    <text evidence="33">HIV-1 lineages are divided in three main groups, M (for Major), O (for Outlier), and N (for New, or Non-M, Non-O). The vast majority of strains found worldwide belong to the group M. Group O seems to be endemic to and largely confined to Cameroon and neighboring countries in West Central Africa, where these viruses represent a small minority of HIV-1 strains. The group N is represented by a limited number of isolates from Cameroonian persons. The group M is further subdivided in 9 clades or subtypes (A to D, F to H, J and K).</text>
</comment>
<keyword evidence="29 33" id="KW-0899">Viral immunoevasion</keyword>
<dbReference type="Pfam" id="PF00517">
    <property type="entry name" value="GP41"/>
    <property type="match status" value="1"/>
</dbReference>
<dbReference type="GO" id="GO:0005198">
    <property type="term" value="F:structural molecule activity"/>
    <property type="evidence" value="ECO:0007669"/>
    <property type="project" value="UniProtKB-UniRule"/>
</dbReference>
<comment type="subcellular location">
    <subcellularLocation>
        <location evidence="3">Host cell membrane</location>
        <topology evidence="3">Peripheral membrane protein</topology>
    </subcellularLocation>
    <subcellularLocation>
        <location evidence="1">Host cell membrane</location>
        <topology evidence="1">Single-pass type I membrane protein</topology>
    </subcellularLocation>
    <subcellularLocation>
        <location evidence="2">Host endosome membrane</location>
        <topology evidence="2">Peripheral membrane protein</topology>
    </subcellularLocation>
    <subcellularLocation>
        <location evidence="5">Host endosome membrane</location>
        <topology evidence="5">Single-pass type I membrane protein</topology>
    </subcellularLocation>
    <subcellularLocation>
        <location evidence="6">Virion membrane</location>
        <topology evidence="6">Peripheral membrane protein</topology>
    </subcellularLocation>
    <subcellularLocation>
        <location evidence="4">Virion membrane</location>
        <topology evidence="4">Single-pass type I membrane protein</topology>
    </subcellularLocation>
</comment>
<feature type="site" description="Cleavage; by host furin" evidence="33">
    <location>
        <begin position="509"/>
        <end position="510"/>
    </location>
</feature>
<comment type="similarity">
    <text evidence="33">Belongs to the HIV-1 env protein family.</text>
</comment>
<feature type="region of interest" description="Disordered" evidence="35">
    <location>
        <begin position="717"/>
        <end position="742"/>
    </location>
</feature>
<comment type="function">
    <text evidence="33">Envelope glycoprotein gp160: Oligomerizes in the host endoplasmic reticulum into predominantly trimers. In a second time, gp160 transits in the host Golgi, where glycosylation is completed. The precursor is then proteolytically cleaved in the trans-Golgi and thereby activated by cellular furin or furin-like proteases to produce gp120 and gp41.</text>
</comment>
<feature type="coiled-coil region" evidence="33">
    <location>
        <begin position="631"/>
        <end position="665"/>
    </location>
</feature>
<feature type="disulfide bond" evidence="33">
    <location>
        <begin position="596"/>
        <end position="602"/>
    </location>
</feature>
<evidence type="ECO:0000256" key="14">
    <source>
        <dbReference type="ARBA" id="ARBA00022692"/>
    </source>
</evidence>
<evidence type="ECO:0000256" key="30">
    <source>
        <dbReference type="ARBA" id="ARBA00023288"/>
    </source>
</evidence>
<dbReference type="SUPFAM" id="SSF56502">
    <property type="entry name" value="gp120 core"/>
    <property type="match status" value="2"/>
</dbReference>
<comment type="caution">
    <text evidence="33 34">Lacks conserved residue(s) required for the propagation of feature annotation.</text>
</comment>
<feature type="disulfide bond" evidence="33">
    <location>
        <begin position="53"/>
        <end position="73"/>
    </location>
</feature>
<keyword evidence="27 33" id="KW-1015">Disulfide bond</keyword>
<keyword evidence="24 33" id="KW-0175">Coiled coil</keyword>
<dbReference type="EMBL" id="MK501558">
    <property type="protein sequence ID" value="QEJ75882.1"/>
    <property type="molecule type" value="Genomic_DNA"/>
</dbReference>
<dbReference type="InterPro" id="IPR036377">
    <property type="entry name" value="Gp120_core_sf"/>
</dbReference>
<comment type="miscellaneous">
    <text evidence="33">Inhibitors targeting HIV-1 viral envelope proteins are used as antiretroviral drugs. Attachment of virions to the cell surface via non-specific interactions and CD4 binding can be blocked by inhibitors that include cyanovirin-N, cyclotriazadisulfonamide analogs, PRO 2000, TNX 355 and PRO 542. In addition, BMS 806 can block CD4-induced conformational changes. Env interactions with the coreceptor molecules can be targeted by CCR5 antagonists including SCH-D, maraviroc (UK 427857) and aplaviroc (GW 873140), and the CXCR4 antagonist AMD 070. Fusion of viral and cellular membranes can be inhibited by peptides such as enfuvirtide and tifuvirtide (T 1249). Resistance to inhibitors associated with mutations in Env are observed. Most of the time, single mutations confer only a modest reduction in drug susceptibility. Combination of several mutations is usually required to develop a high-level drug resistance.</text>
</comment>
<evidence type="ECO:0000256" key="34">
    <source>
        <dbReference type="RuleBase" id="RU363095"/>
    </source>
</evidence>
<feature type="chain" id="PRO_5042647779" description="Transmembrane protein gp41" evidence="33">
    <location>
        <begin position="510"/>
        <end position="854"/>
    </location>
</feature>
<dbReference type="GO" id="GO:1903911">
    <property type="term" value="P:positive regulation of receptor clustering"/>
    <property type="evidence" value="ECO:0007669"/>
    <property type="project" value="UniProtKB-UniRule"/>
</dbReference>
<feature type="region of interest" description="MPER; binding to GalCer" evidence="33">
    <location>
        <begin position="660"/>
        <end position="681"/>
    </location>
</feature>
<sequence length="854" mass="96850">MRVMEIRRNYQHLWRWGTMLLGILMICSAAEQLWVTVYYGVPVWKEATTTLFCASDAKAYDTEVHNVWATHACVPTDPNPQEVLLENMTENFNMWKNNMVEQMHEDIVSLWDQSIKPCVKLTPLCVTLNCTDSRNNTNTTISSEETMEKGEIKNCSFNITTNIRGKVKKERALFNKLDVVPIDDNDTTRYRLISCNTSVITQACPKISFEPIPIHYCAPAGFAILKCNDKKFNGTGPCTNVSTVQCTHGIRPVVSTQLLLNGSLAEEEVVIRSENFTNNAKTIIVQLKKSVTIVCTRPNNNTRKSIHMGPGKAFYTTGDIIGDIRKAHCNISKVEWNNTLNQIVKKLKEQFENKTIVFNRSLGGDPEIVMHSFNCGGEFFYCNSTQLFNSTWNSTGTGNGTEESNSTENITLPCRIKQIINMWQGVGKAMYAPPISGQIKCSSNITGLLLTRDGGNKVNDNGTEIFRPGGGDMRDNWRSELYKYKVVKIEPLGVAPTKAKRRVVQREKRAVGLGAMFLGFLGAAGSTMGAASLTLTVQARLLLSGIVQQQNNLLKAIEAQQHLLQLTVWGIKQLQARVLAVERYLQDQQLLGLWGCSGKLICTTSVPWNTSWSNKSLDKIWNNMTWMEWDREINNYTRLIYTLLEKSQNQQEKNEQELLELDKWASLWNWFDITKWLWYIKIFIMIVGGLVGLRIVFAVLSIVNRVRQGYSPLSFQTRLPVPRGPDRPEGIEEEGGERDKDRSGPLVDGLLAIIWVDLRSLCLFSYHRLRDLLLIVTRIVELLGRRGWEALKYWWNLLQYWSQELKNGAISLLNATAIAVAEGTDRVIEVLQRAGRAILHIPRRIRQGFERALQ</sequence>
<evidence type="ECO:0000256" key="15">
    <source>
        <dbReference type="ARBA" id="ARBA00022703"/>
    </source>
</evidence>
<evidence type="ECO:0000256" key="11">
    <source>
        <dbReference type="ARBA" id="ARBA00022581"/>
    </source>
</evidence>
<dbReference type="Gene3D" id="1.20.5.490">
    <property type="entry name" value="Single helix bin"/>
    <property type="match status" value="1"/>
</dbReference>
<dbReference type="FunFam" id="1.10.287.210:FF:000001">
    <property type="entry name" value="Envelope glycoprotein gp160"/>
    <property type="match status" value="1"/>
</dbReference>
<comment type="domain">
    <text evidence="33 34">The 17 amino acids long immunosuppressive region is present in many retroviral envelope proteins. Synthetic peptides derived from this relatively conserved sequence inhibit immune function in vitro and in vivo.</text>
</comment>
<comment type="subunit">
    <text evidence="32">The mature envelope protein (Env) consists of a homotrimer of non-covalently associated gp120-gp41 heterodimers. The resulting complex protrudes from the virus surface as a spike. There seems to be as few as 10 spikes on the average virion. Interacts with host CD4, CCR5 and CXCR4. Gp120 also interacts with the C-type lectins CD209/DC-SIGN and CLEC4M/DC-SIGNR (collectively referred to as DC-SIGN(R)). Gp120 and gp41 interact with GalCer. Gp120 interacts with host ITGA4/ITGB7 complex; on CD4+ T-cells, this interaction results in rapid activation of integrin ITGAL/LFA-1, which facilitates efficient cell-to-cell spreading of HIV-1. Gp120 interacts with cell-associated heparan sulfate; this interaction increases virus infectivity on permissive cells and may be involved in infection of CD4- cells.</text>
</comment>
<evidence type="ECO:0000256" key="6">
    <source>
        <dbReference type="ARBA" id="ARBA00004650"/>
    </source>
</evidence>
<dbReference type="GO" id="GO:0019082">
    <property type="term" value="P:viral protein processing"/>
    <property type="evidence" value="ECO:0007669"/>
    <property type="project" value="UniProtKB-UniRule"/>
</dbReference>
<evidence type="ECO:0000313" key="38">
    <source>
        <dbReference type="EMBL" id="AFJ93229.1"/>
    </source>
</evidence>
<dbReference type="InterPro" id="IPR037527">
    <property type="entry name" value="Gp160"/>
</dbReference>
<dbReference type="GO" id="GO:0019064">
    <property type="term" value="P:fusion of virus membrane with host plasma membrane"/>
    <property type="evidence" value="ECO:0007669"/>
    <property type="project" value="UniProtKB-UniRule"/>
</dbReference>
<feature type="disulfide bond" evidence="33">
    <location>
        <begin position="118"/>
        <end position="204"/>
    </location>
</feature>
<dbReference type="InterPro" id="IPR000777">
    <property type="entry name" value="HIV1_Gp120"/>
</dbReference>
<evidence type="ECO:0000256" key="2">
    <source>
        <dbReference type="ARBA" id="ARBA00004433"/>
    </source>
</evidence>
<evidence type="ECO:0000256" key="25">
    <source>
        <dbReference type="ARBA" id="ARBA00023136"/>
    </source>
</evidence>
<organismHost>
    <name type="scientific">Homo sapiens</name>
    <name type="common">Human</name>
    <dbReference type="NCBI Taxonomy" id="9606"/>
</organismHost>
<keyword evidence="26 33" id="KW-0564">Palmitate</keyword>
<keyword evidence="19 33" id="KW-1043">Host membrane</keyword>
<comment type="function">
    <text evidence="33">Surface protein gp120: Attaches the virus to the host lymphoid cell by binding to the primary receptor CD4. This interaction induces a structural rearrangement creating a high affinity binding site for a chemokine coreceptor like CXCR4 and/or CCR5. Acts as a ligand for CD209/DC-SIGN and CLEC4M/DC-SIGNR, which are respectively found on dendritic cells (DCs), and on endothelial cells of liver sinusoids and lymph node sinuses. These interactions allow capture of viral particles at mucosal surfaces by these cells and subsequent transmission to permissive cells. HIV subverts the migration properties of dendritic cells to gain access to CD4+ T-cells in lymph nodes. Virus transmission to permissive T-cells occurs either in trans (without DCs infection, through viral capture and transmission), or in cis (following DCs productive infection, through the usual CD4-gp120 interaction), thereby inducing a robust infection. In trans infection, bound virions remain infectious over days and it is proposed that they are not degraded, but protected in non-lysosomal acidic organelles within the DCs close to the cell membrane thus contributing to the viral infectious potential during DCs' migration from the periphery to the lymphoid tissues. On arrival at lymphoid tissues, intact virions recycle back to DCs' cell surface allowing virus transmission to CD4+ T-cells.</text>
</comment>
<dbReference type="SUPFAM" id="SSF58069">
    <property type="entry name" value="Virus ectodomain"/>
    <property type="match status" value="1"/>
</dbReference>
<dbReference type="GO" id="GO:0019062">
    <property type="term" value="P:virion attachment to host cell"/>
    <property type="evidence" value="ECO:0007669"/>
    <property type="project" value="UniProtKB-UniRule"/>
</dbReference>
<evidence type="ECO:0000313" key="39">
    <source>
        <dbReference type="EMBL" id="QEJ75882.1"/>
    </source>
</evidence>
<dbReference type="FunFam" id="2.170.40.20:FF:000001">
    <property type="entry name" value="Envelope glycoprotein gp160"/>
    <property type="match status" value="1"/>
</dbReference>
<evidence type="ECO:0000256" key="16">
    <source>
        <dbReference type="ARBA" id="ARBA00022729"/>
    </source>
</evidence>
<comment type="PTM">
    <text evidence="33">Palmitoylation of the transmembrane protein and of Env polyprotein (prior to its proteolytic cleavage) is essential for their association with host cell membrane lipid rafts. Palmitoylation is therefore required for envelope trafficking to classical lipid rafts, but not for viral replication.</text>
</comment>
<keyword evidence="12 33" id="KW-1162">Viral penetration into host cytoplasm</keyword>
<feature type="chain" id="PRO_5042647778" description="Envelope glycoprotein gp160" evidence="33">
    <location>
        <begin position="32"/>
        <end position="854"/>
    </location>
</feature>
<proteinExistence type="inferred from homology"/>
<keyword evidence="31 33" id="KW-1160">Virus entry into host cell</keyword>
<dbReference type="GO" id="GO:0052031">
    <property type="term" value="P:symbiont-mediated perturbation of host defense response"/>
    <property type="evidence" value="ECO:0007669"/>
    <property type="project" value="UniProtKB-UniRule"/>
</dbReference>
<keyword evidence="23 33" id="KW-1039">Host endosome</keyword>
<evidence type="ECO:0000256" key="32">
    <source>
        <dbReference type="ARBA" id="ARBA00062028"/>
    </source>
</evidence>
<accession>I2E691</accession>
<keyword evidence="13 33" id="KW-0165">Cleavage on pair of basic residues</keyword>
<evidence type="ECO:0000256" key="31">
    <source>
        <dbReference type="ARBA" id="ARBA00023296"/>
    </source>
</evidence>
<keyword evidence="21 33" id="KW-1164">Virus endocytosis by host</keyword>
<keyword evidence="28 33" id="KW-0325">Glycoprotein</keyword>
<reference evidence="38" key="2">
    <citation type="submission" date="2012-02" db="EMBL/GenBank/DDBJ databases">
        <authorList>
            <person name="Sanders-Buell E."/>
            <person name="Brown B.K."/>
            <person name="Wieczorek L."/>
            <person name="Borges A.R."/>
            <person name="Robb M.L."/>
            <person name="Birx D.L."/>
            <person name="Michael N.L."/>
            <person name="McCutchan F.E."/>
            <person name="Polonis V.R."/>
        </authorList>
    </citation>
    <scope>NUCLEOTIDE SEQUENCE</scope>
    <source>
        <strain evidence="38">873</strain>
    </source>
</reference>
<dbReference type="GO" id="GO:0075512">
    <property type="term" value="P:clathrin-dependent endocytosis of virus by host cell"/>
    <property type="evidence" value="ECO:0007669"/>
    <property type="project" value="UniProtKB-UniRule"/>
</dbReference>
<dbReference type="FunFam" id="1.20.5.490:FF:000001">
    <property type="entry name" value="Envelope glycoprotein gp160"/>
    <property type="match status" value="1"/>
</dbReference>
<dbReference type="CDD" id="cd09909">
    <property type="entry name" value="HIV-1-like_HR1-HR2"/>
    <property type="match status" value="1"/>
</dbReference>
<feature type="lipid moiety-binding region" description="S-palmitoyl cysteine; by host" evidence="33">
    <location>
        <position position="762"/>
    </location>
</feature>
<comment type="PTM">
    <text evidence="33">Specific enzymatic cleavages in vivo yield mature proteins. Envelope glycoproteins are synthesized as a inactive precursor that is heavily N-glycosylated and processed likely by host cell furin in the Golgi to yield the mature SU and TM proteins. The cleavage site between SU and TM requires the minimal sequence [KR]-X-[KR]-R. About 2 of the 9 disulfide bonds of gp41 are reduced by P4HB/PDI, following binding to CD4 receptor.</text>
</comment>
<dbReference type="GO" id="GO:1903908">
    <property type="term" value="P:positive regulation of plasma membrane raft polarization"/>
    <property type="evidence" value="ECO:0007669"/>
    <property type="project" value="UniProtKB-UniRule"/>
</dbReference>
<evidence type="ECO:0000256" key="18">
    <source>
        <dbReference type="ARBA" id="ARBA00022844"/>
    </source>
</evidence>
<reference evidence="39" key="1">
    <citation type="journal article" date="2008" name="Virology">
        <title>Cross-clade neutralization patterns among HIV-1 strains from the six major clades of the pandemic evaluated and compared in two different models.</title>
        <authorList>
            <person name="Brown B.K."/>
            <person name="Wieczorek L."/>
            <person name="Sanders-Buell E."/>
            <person name="Rosa Borges A."/>
            <person name="Robb M.L."/>
            <person name="Birx D.L."/>
            <person name="Michael N.L."/>
            <person name="McCutchan F.E."/>
            <person name="Polonis V.R."/>
        </authorList>
    </citation>
    <scope>NUCLEOTIDE SEQUENCE</scope>
    <source>
        <strain evidence="39">873.EC3</strain>
    </source>
</reference>
<comment type="subunit">
    <text evidence="33">The mature envelope protein (Env) consists of a homotrimer of non-covalently associated gp120-gp41 heterodimers. The resulting complex protrudes from the virus surface as a spike. There seems to be as few as 10 spikes on the average virion. Surface protein gp120 interacts with host CD4, CCR5 and CXCR4. Gp120 also interacts with the C-type lectins CD209/DC-SIGN and CLEC4M/DC-SIGNR (collectively referred to as DC-SIGN(R)). Gp120 and gp41 interact with GalCer. Gp120 interacts with host ITGA4/ITGB7 complex; on CD4+ T-cells, this interaction results in rapid activation of integrin ITGAL/LFA-1, which facilitates efficient cell-to-cell spreading of HIV-1. Gp120 interacts with cell-associated heparan sulfate; this interaction increases virus infectivity on permissive cells and may be involved in infection of CD4- cells.</text>
</comment>
<evidence type="ECO:0000256" key="29">
    <source>
        <dbReference type="ARBA" id="ARBA00023280"/>
    </source>
</evidence>
<dbReference type="GO" id="GO:0044175">
    <property type="term" value="C:host cell endosome membrane"/>
    <property type="evidence" value="ECO:0007669"/>
    <property type="project" value="UniProtKB-SubCell"/>
</dbReference>
<comment type="subcellular location">
    <molecule>Surface protein gp120</molecule>
    <subcellularLocation>
        <location evidence="33">Virion membrane</location>
        <topology evidence="33">Peripheral membrane protein</topology>
    </subcellularLocation>
    <subcellularLocation>
        <location evidence="33">Host cell membrane</location>
        <topology evidence="33">Peripheral membrane protein</topology>
    </subcellularLocation>
    <subcellularLocation>
        <location evidence="33">Host endosome membrane</location>
        <topology evidence="33">Single-pass type I membrane protein</topology>
    </subcellularLocation>
    <text evidence="33">The surface protein is not anchored to the viral envelope, but associates with the extravirion surface through its binding to TM. It is probably concentrated at the site of budding and incorporated into the virions possibly by contacts between the cytoplasmic tail of Env and the N-terminus of Gag.</text>
</comment>
<dbReference type="Gene3D" id="1.10.287.210">
    <property type="match status" value="1"/>
</dbReference>
<keyword evidence="10 33" id="KW-1165">Clathrin-mediated endocytosis of virus by host</keyword>
<feature type="topological domain" description="Cytoplasmic" evidence="33">
    <location>
        <begin position="704"/>
        <end position="854"/>
    </location>
</feature>
<evidence type="ECO:0000256" key="1">
    <source>
        <dbReference type="ARBA" id="ARBA00004402"/>
    </source>
</evidence>
<comment type="domain">
    <text evidence="33">The CD4-binding region is targeted by the antibody b12.</text>
</comment>
<organism evidence="38">
    <name type="scientific">Human immunodeficiency virus type 1</name>
    <name type="common">HIV-1</name>
    <dbReference type="NCBI Taxonomy" id="11676"/>
    <lineage>
        <taxon>Viruses</taxon>
        <taxon>Riboviria</taxon>
        <taxon>Pararnavirae</taxon>
        <taxon>Artverviricota</taxon>
        <taxon>Revtraviricetes</taxon>
        <taxon>Ortervirales</taxon>
        <taxon>Retroviridae</taxon>
        <taxon>Orthoretrovirinae</taxon>
        <taxon>Lentivirus</taxon>
        <taxon>Lentivirus humimdef1</taxon>
    </lineage>
</organism>
<comment type="domain">
    <text evidence="33">Some of the most genetically diverse regions of the viral genome are present in Env. They are called variable regions 1 through 5 (V1 through V5). Coreceptor usage of gp120 is determined mainly by the primary structure of the third variable region (V3) in the outer domain of gp120. The sequence of V3 determines which coreceptor, CCR5 and/or CXCR4 (corresponding to R5/macrophage, X4/T cell and R5X4/T cell and macrophage tropism), is used to trigger the fusion potential of the Env complex, and hence which cells the virus can infect. Binding to CCR5 involves a region adjacent in addition to V3.</text>
</comment>
<name>I2E691_HV1</name>
<dbReference type="FunFam" id="2.170.40.20:FF:000003">
    <property type="entry name" value="Envelope glycoprotein gp160"/>
    <property type="match status" value="1"/>
</dbReference>
<keyword evidence="22 33" id="KW-1133">Transmembrane helix</keyword>
<dbReference type="GO" id="GO:0039654">
    <property type="term" value="P:fusion of virus membrane with host endosome membrane"/>
    <property type="evidence" value="ECO:0007669"/>
    <property type="project" value="UniProtKB-UniRule"/>
</dbReference>
<feature type="domain" description="Retroviral envelope protein GP41-like" evidence="37">
    <location>
        <begin position="528"/>
        <end position="717"/>
    </location>
</feature>
<keyword evidence="30 33" id="KW-0449">Lipoprotein</keyword>
<keyword evidence="7 33" id="KW-1168">Fusion of virus membrane with host membrane</keyword>
<gene>
    <name evidence="33 38" type="primary">env</name>
</gene>
<feature type="region of interest" description="CD4-binding loop" evidence="33">
    <location>
        <begin position="361"/>
        <end position="371"/>
    </location>
</feature>
<evidence type="ECO:0000256" key="35">
    <source>
        <dbReference type="SAM" id="MobiDB-lite"/>
    </source>
</evidence>
<evidence type="ECO:0000256" key="7">
    <source>
        <dbReference type="ARBA" id="ARBA00022506"/>
    </source>
</evidence>
<comment type="PTM">
    <text evidence="33">Highly glycosylated by host. The high number of glycan on the protein is reffered to as 'glycan shield' because it contributes to hide protein sequence from adaptive immune system.</text>
</comment>
<evidence type="ECO:0000256" key="12">
    <source>
        <dbReference type="ARBA" id="ARBA00022595"/>
    </source>
</evidence>
<evidence type="ECO:0000256" key="19">
    <source>
        <dbReference type="ARBA" id="ARBA00022870"/>
    </source>
</evidence>
<comment type="subcellular location">
    <molecule>Transmembrane protein gp41</molecule>
    <subcellularLocation>
        <location evidence="33">Virion membrane</location>
        <topology evidence="33">Single-pass type I membrane protein</topology>
    </subcellularLocation>
    <subcellularLocation>
        <location evidence="33">Host cell membrane</location>
        <topology evidence="33">Single-pass type I membrane protein</topology>
    </subcellularLocation>
    <subcellularLocation>
        <location evidence="33">Host endosome membrane</location>
        <topology evidence="33">Single-pass type I membrane protein</topology>
    </subcellularLocation>
    <text evidence="33">It is probably concentrated at the site of budding and incorporated into the virions possibly by contacts between the cytoplasmic tail of Env and the N-terminus of Gag.</text>
</comment>
<comment type="domain">
    <text evidence="33">The membrane proximal external region (MPER) present in gp41 is a tryptophan-rich region recognized by the antibodies 2F5, Z13, and 4E10. MPER seems to play a role in fusion.</text>
</comment>
<evidence type="ECO:0000256" key="22">
    <source>
        <dbReference type="ARBA" id="ARBA00022989"/>
    </source>
</evidence>
<keyword evidence="11 33" id="KW-0945">Host-virus interaction</keyword>
<keyword evidence="15 33" id="KW-0053">Apoptosis</keyword>
<keyword evidence="14 33" id="KW-0812">Transmembrane</keyword>
<evidence type="ECO:0000256" key="28">
    <source>
        <dbReference type="ARBA" id="ARBA00023180"/>
    </source>
</evidence>
<comment type="domain">
    <text evidence="33">The YXXL motif is involved in determining the exact site of viral release at the surface of infected mononuclear cells and promotes endocytosis. YXXL and di-leucine endocytosis motifs interact directly or indirectly with the clathrin adapter complexes, opperate independently, and their activities are not additive.</text>
</comment>
<dbReference type="EMBL" id="JQ715371">
    <property type="protein sequence ID" value="AFJ93229.1"/>
    <property type="molecule type" value="Genomic_DNA"/>
</dbReference>
<keyword evidence="16 33" id="KW-0732">Signal</keyword>
<keyword evidence="18 33" id="KW-0946">Virion</keyword>
<evidence type="ECO:0000256" key="9">
    <source>
        <dbReference type="ARBA" id="ARBA00022511"/>
    </source>
</evidence>
<keyword evidence="25 33" id="KW-0472">Membrane</keyword>
<evidence type="ECO:0000256" key="26">
    <source>
        <dbReference type="ARBA" id="ARBA00023139"/>
    </source>
</evidence>
<dbReference type="GO" id="GO:0016020">
    <property type="term" value="C:membrane"/>
    <property type="evidence" value="ECO:0007669"/>
    <property type="project" value="UniProtKB-UniRule"/>
</dbReference>
<evidence type="ECO:0000256" key="27">
    <source>
        <dbReference type="ARBA" id="ARBA00023157"/>
    </source>
</evidence>
<feature type="transmembrane region" description="Helical" evidence="34">
    <location>
        <begin position="20"/>
        <end position="41"/>
    </location>
</feature>
<feature type="domain" description="Human immunodeficiency virus 1 envelope glycoprotein Gp120" evidence="36">
    <location>
        <begin position="33"/>
        <end position="509"/>
    </location>
</feature>
<feature type="transmembrane region" description="Helical" evidence="34">
    <location>
        <begin position="676"/>
        <end position="703"/>
    </location>
</feature>
<dbReference type="GO" id="GO:0055036">
    <property type="term" value="C:virion membrane"/>
    <property type="evidence" value="ECO:0007669"/>
    <property type="project" value="UniProtKB-SubCell"/>
</dbReference>
<comment type="function">
    <text evidence="33">Transmembrane protein gp41: Acts as a class I viral fusion protein. Under the current model, the protein has at least 3 conformational states: pre-fusion native state, pre-hairpin intermediate state, and post-fusion hairpin state. During fusion of viral and target intracellular membranes, the coiled coil regions (heptad repeats) assume a trimer-of-hairpins structure, positioning the fusion peptide in close proximity to the C-terminal region of the ectodomain. The formation of this structure appears to drive apposition and subsequent fusion of viral and target cell membranes. Complete fusion occurs in host cell endosomes and is dynamin-dependent, however some lipid transfer might occur at the plasma membrane. The virus undergoes clathrin-dependent internalization long before endosomal fusion, thus minimizing the surface exposure of conserved viral epitopes during fusion and reducing the efficacy of inhibitors targeting these epitopes. Membranes fusion leads to delivery of the nucleocapsid into the cytoplasm.</text>
</comment>
<keyword evidence="8 33" id="KW-1170">Fusion of virus membrane with host endosomal membrane</keyword>
<feature type="region of interest" description="Immunosuppression" evidence="33">
    <location>
        <begin position="572"/>
        <end position="590"/>
    </location>
</feature>
<feature type="disulfide bond" evidence="33">
    <location>
        <begin position="227"/>
        <end position="238"/>
    </location>
</feature>
<evidence type="ECO:0000256" key="3">
    <source>
        <dbReference type="ARBA" id="ARBA00004505"/>
    </source>
</evidence>
<dbReference type="GO" id="GO:0019031">
    <property type="term" value="C:viral envelope"/>
    <property type="evidence" value="ECO:0007669"/>
    <property type="project" value="UniProtKB-KW"/>
</dbReference>
<keyword evidence="9 33" id="KW-1032">Host cell membrane</keyword>
<feature type="region of interest" description="Fusion peptide" evidence="33">
    <location>
        <begin position="510"/>
        <end position="530"/>
    </location>
</feature>
<evidence type="ECO:0000256" key="33">
    <source>
        <dbReference type="HAMAP-Rule" id="MF_04083"/>
    </source>
</evidence>
<evidence type="ECO:0000256" key="8">
    <source>
        <dbReference type="ARBA" id="ARBA00022510"/>
    </source>
</evidence>
<evidence type="ECO:0000256" key="23">
    <source>
        <dbReference type="ARBA" id="ARBA00023046"/>
    </source>
</evidence>
<keyword evidence="17 33" id="KW-1161">Viral attachment to host cell</keyword>
<evidence type="ECO:0000256" key="24">
    <source>
        <dbReference type="ARBA" id="ARBA00023054"/>
    </source>
</evidence>
<keyword evidence="20 33" id="KW-0261">Viral envelope protein</keyword>
<dbReference type="Gene3D" id="2.170.40.20">
    <property type="entry name" value="Human immunodeficiency virus 1, Gp160, envelope glycoprotein"/>
    <property type="match status" value="2"/>
</dbReference>
<evidence type="ECO:0000256" key="13">
    <source>
        <dbReference type="ARBA" id="ARBA00022685"/>
    </source>
</evidence>
<evidence type="ECO:0000259" key="37">
    <source>
        <dbReference type="Pfam" id="PF00517"/>
    </source>
</evidence>
<evidence type="ECO:0000256" key="10">
    <source>
        <dbReference type="ARBA" id="ARBA00022570"/>
    </source>
</evidence>
<evidence type="ECO:0000256" key="5">
    <source>
        <dbReference type="ARBA" id="ARBA00004578"/>
    </source>
</evidence>
<evidence type="ECO:0000256" key="4">
    <source>
        <dbReference type="ARBA" id="ARBA00004563"/>
    </source>
</evidence>
<evidence type="ECO:0000256" key="21">
    <source>
        <dbReference type="ARBA" id="ARBA00022890"/>
    </source>
</evidence>
<evidence type="ECO:0000256" key="20">
    <source>
        <dbReference type="ARBA" id="ARBA00022879"/>
    </source>
</evidence>
<protein>
    <recommendedName>
        <fullName evidence="33">Envelope glycoprotein gp160</fullName>
    </recommendedName>
    <alternativeName>
        <fullName evidence="33">Env polyprotein</fullName>
    </alternativeName>
    <component>
        <recommendedName>
            <fullName evidence="33">Surface protein gp120</fullName>
            <shortName evidence="33">SU</shortName>
        </recommendedName>
        <alternativeName>
            <fullName evidence="33">Glycoprotein 120</fullName>
            <shortName evidence="33">gp120</shortName>
        </alternativeName>
    </component>
    <component>
        <recommendedName>
            <fullName evidence="33">Transmembrane protein gp41</fullName>
            <shortName evidence="33">TM</shortName>
        </recommendedName>
        <alternativeName>
            <fullName evidence="33">Glycoprotein 41</fullName>
            <shortName evidence="33">gp41</shortName>
        </alternativeName>
    </component>
</protein>